<keyword evidence="3" id="KW-1185">Reference proteome</keyword>
<dbReference type="Pfam" id="PF02082">
    <property type="entry name" value="Rrf2"/>
    <property type="match status" value="1"/>
</dbReference>
<dbReference type="OrthoDB" id="9808360at2"/>
<dbReference type="PANTHER" id="PTHR33221:SF5">
    <property type="entry name" value="HTH-TYPE TRANSCRIPTIONAL REGULATOR ISCR"/>
    <property type="match status" value="1"/>
</dbReference>
<organism evidence="2 3">
    <name type="scientific">Actinoallomurus bryophytorum</name>
    <dbReference type="NCBI Taxonomy" id="1490222"/>
    <lineage>
        <taxon>Bacteria</taxon>
        <taxon>Bacillati</taxon>
        <taxon>Actinomycetota</taxon>
        <taxon>Actinomycetes</taxon>
        <taxon>Streptosporangiales</taxon>
        <taxon>Thermomonosporaceae</taxon>
        <taxon>Actinoallomurus</taxon>
    </lineage>
</organism>
<keyword evidence="1" id="KW-0238">DNA-binding</keyword>
<name>A0A543CFG5_9ACTN</name>
<dbReference type="PANTHER" id="PTHR33221">
    <property type="entry name" value="WINGED HELIX-TURN-HELIX TRANSCRIPTIONAL REGULATOR, RRF2 FAMILY"/>
    <property type="match status" value="1"/>
</dbReference>
<dbReference type="GO" id="GO:0005829">
    <property type="term" value="C:cytosol"/>
    <property type="evidence" value="ECO:0007669"/>
    <property type="project" value="TreeGrafter"/>
</dbReference>
<dbReference type="GO" id="GO:0003677">
    <property type="term" value="F:DNA binding"/>
    <property type="evidence" value="ECO:0007669"/>
    <property type="project" value="UniProtKB-KW"/>
</dbReference>
<gene>
    <name evidence="2" type="ORF">FB559_1357</name>
</gene>
<dbReference type="SUPFAM" id="SSF46785">
    <property type="entry name" value="Winged helix' DNA-binding domain"/>
    <property type="match status" value="1"/>
</dbReference>
<dbReference type="PROSITE" id="PS51197">
    <property type="entry name" value="HTH_RRF2_2"/>
    <property type="match status" value="1"/>
</dbReference>
<dbReference type="NCBIfam" id="TIGR00738">
    <property type="entry name" value="rrf2_super"/>
    <property type="match status" value="1"/>
</dbReference>
<dbReference type="GO" id="GO:0003700">
    <property type="term" value="F:DNA-binding transcription factor activity"/>
    <property type="evidence" value="ECO:0007669"/>
    <property type="project" value="TreeGrafter"/>
</dbReference>
<accession>A0A543CFG5</accession>
<evidence type="ECO:0000256" key="1">
    <source>
        <dbReference type="ARBA" id="ARBA00023125"/>
    </source>
</evidence>
<sequence>MSGPAPTLGPSPSPEPVHITARTDYALRAVLALAAADPATVTAGALAAGEGMPLAFLKTILSELRGADLIATQRGPERGYRLTRPATEISVGEVIRVVDGSLTDIRGEPAADACYEGTATHLRHVWLAADTAVQNIVDQVTLADVVTGNLPPHVRDLTG</sequence>
<reference evidence="2 3" key="1">
    <citation type="submission" date="2019-06" db="EMBL/GenBank/DDBJ databases">
        <title>Sequencing the genomes of 1000 actinobacteria strains.</title>
        <authorList>
            <person name="Klenk H.-P."/>
        </authorList>
    </citation>
    <scope>NUCLEOTIDE SEQUENCE [LARGE SCALE GENOMIC DNA]</scope>
    <source>
        <strain evidence="2 3">DSM 102200</strain>
    </source>
</reference>
<protein>
    <submittedName>
        <fullName evidence="2">BadM/Rrf2 family transcriptional regulator</fullName>
    </submittedName>
</protein>
<proteinExistence type="predicted"/>
<evidence type="ECO:0000313" key="3">
    <source>
        <dbReference type="Proteomes" id="UP000316096"/>
    </source>
</evidence>
<dbReference type="InterPro" id="IPR000944">
    <property type="entry name" value="Tscrpt_reg_Rrf2"/>
</dbReference>
<dbReference type="Proteomes" id="UP000316096">
    <property type="component" value="Unassembled WGS sequence"/>
</dbReference>
<comment type="caution">
    <text evidence="2">The sequence shown here is derived from an EMBL/GenBank/DDBJ whole genome shotgun (WGS) entry which is preliminary data.</text>
</comment>
<dbReference type="InterPro" id="IPR036390">
    <property type="entry name" value="WH_DNA-bd_sf"/>
</dbReference>
<dbReference type="AlphaFoldDB" id="A0A543CFG5"/>
<dbReference type="InterPro" id="IPR036388">
    <property type="entry name" value="WH-like_DNA-bd_sf"/>
</dbReference>
<dbReference type="EMBL" id="VFOZ01000001">
    <property type="protein sequence ID" value="TQL95846.1"/>
    <property type="molecule type" value="Genomic_DNA"/>
</dbReference>
<evidence type="ECO:0000313" key="2">
    <source>
        <dbReference type="EMBL" id="TQL95846.1"/>
    </source>
</evidence>
<dbReference type="Gene3D" id="1.10.10.10">
    <property type="entry name" value="Winged helix-like DNA-binding domain superfamily/Winged helix DNA-binding domain"/>
    <property type="match status" value="1"/>
</dbReference>